<dbReference type="Pfam" id="PF00682">
    <property type="entry name" value="HMGL-like"/>
    <property type="match status" value="1"/>
</dbReference>
<protein>
    <recommendedName>
        <fullName evidence="3">hydroxymethylglutaryl-CoA lyase</fullName>
        <ecNumber evidence="3">4.1.3.4</ecNumber>
    </recommendedName>
</protein>
<dbReference type="GO" id="GO:0004419">
    <property type="term" value="F:hydroxymethylglutaryl-CoA lyase activity"/>
    <property type="evidence" value="ECO:0007669"/>
    <property type="project" value="UniProtKB-EC"/>
</dbReference>
<comment type="similarity">
    <text evidence="2">Belongs to the HMG-CoA lyase family.</text>
</comment>
<dbReference type="PANTHER" id="PTHR42738:SF7">
    <property type="entry name" value="HYDROXYMETHYLGLUTARYL-COA LYASE"/>
    <property type="match status" value="1"/>
</dbReference>
<dbReference type="EC" id="4.1.3.4" evidence="3"/>
<dbReference type="InterPro" id="IPR043594">
    <property type="entry name" value="HMGL"/>
</dbReference>
<evidence type="ECO:0000256" key="4">
    <source>
        <dbReference type="ARBA" id="ARBA00022723"/>
    </source>
</evidence>
<keyword evidence="5" id="KW-0456">Lyase</keyword>
<evidence type="ECO:0000313" key="8">
    <source>
        <dbReference type="EnsemblMetazoa" id="tetur19g00630.1"/>
    </source>
</evidence>
<dbReference type="NCBIfam" id="NF004283">
    <property type="entry name" value="PRK05692.1"/>
    <property type="match status" value="1"/>
</dbReference>
<evidence type="ECO:0000256" key="5">
    <source>
        <dbReference type="ARBA" id="ARBA00023239"/>
    </source>
</evidence>
<reference evidence="9" key="1">
    <citation type="submission" date="2011-08" db="EMBL/GenBank/DDBJ databases">
        <authorList>
            <person name="Rombauts S."/>
        </authorList>
    </citation>
    <scope>NUCLEOTIDE SEQUENCE</scope>
    <source>
        <strain evidence="9">London</strain>
    </source>
</reference>
<proteinExistence type="inferred from homology"/>
<dbReference type="STRING" id="32264.T1KRT3"/>
<sequence>MKFVNNDVVRRYPSFVKIVEVSPRDGLQNEKQPIPTHVKVEFINKLSETGVKVVEATSFVSPKWVPQMADHMQVYSDIRKCEGVSYPVLVPNMHGLENALKVGVKEIAVFGAASDVFSKKNTNCSLVQNLTRMEQVAKYALKKGLKVRGYISCCLSCPYEGLIPPERVAEMAYRLYSVGCHEISLGDTIGVGNPASMRALIEAVSALVPIEVIAVHCHDTYGQALANILSAIECGVTIVDASVAGLGGCPFAKGATGNVATEDVVYMLTGMGIETGVDMEGLLRASEYICSALGRETSSKVGKALLAKRKETQDYD</sequence>
<evidence type="ECO:0000256" key="2">
    <source>
        <dbReference type="ARBA" id="ARBA00009405"/>
    </source>
</evidence>
<evidence type="ECO:0000259" key="7">
    <source>
        <dbReference type="PROSITE" id="PS50991"/>
    </source>
</evidence>
<dbReference type="OMA" id="VATAWDC"/>
<dbReference type="GO" id="GO:0046872">
    <property type="term" value="F:metal ion binding"/>
    <property type="evidence" value="ECO:0007669"/>
    <property type="project" value="UniProtKB-KW"/>
</dbReference>
<dbReference type="Gene3D" id="3.20.20.70">
    <property type="entry name" value="Aldolase class I"/>
    <property type="match status" value="1"/>
</dbReference>
<evidence type="ECO:0000256" key="3">
    <source>
        <dbReference type="ARBA" id="ARBA00012910"/>
    </source>
</evidence>
<keyword evidence="4" id="KW-0479">Metal-binding</keyword>
<dbReference type="OrthoDB" id="1905920at2759"/>
<dbReference type="SUPFAM" id="SSF51569">
    <property type="entry name" value="Aldolase"/>
    <property type="match status" value="1"/>
</dbReference>
<evidence type="ECO:0000256" key="6">
    <source>
        <dbReference type="ARBA" id="ARBA00049877"/>
    </source>
</evidence>
<dbReference type="GO" id="GO:0006552">
    <property type="term" value="P:L-leucine catabolic process"/>
    <property type="evidence" value="ECO:0007669"/>
    <property type="project" value="TreeGrafter"/>
</dbReference>
<dbReference type="EnsemblMetazoa" id="tetur19g00630.1">
    <property type="protein sequence ID" value="tetur19g00630.1"/>
    <property type="gene ID" value="tetur19g00630"/>
</dbReference>
<accession>T1KRT3</accession>
<dbReference type="InterPro" id="IPR013785">
    <property type="entry name" value="Aldolase_TIM"/>
</dbReference>
<comment type="catalytic activity">
    <reaction evidence="6">
        <text>(3S)-3-hydroxy-3-methylglutaryl-CoA = acetoacetate + acetyl-CoA</text>
        <dbReference type="Rhea" id="RHEA:24404"/>
        <dbReference type="ChEBI" id="CHEBI:13705"/>
        <dbReference type="ChEBI" id="CHEBI:43074"/>
        <dbReference type="ChEBI" id="CHEBI:57288"/>
        <dbReference type="EC" id="4.1.3.4"/>
    </reaction>
</comment>
<dbReference type="eggNOG" id="KOG2368">
    <property type="taxonomic scope" value="Eukaryota"/>
</dbReference>
<dbReference type="CDD" id="cd07938">
    <property type="entry name" value="DRE_TIM_HMGL"/>
    <property type="match status" value="1"/>
</dbReference>
<comment type="pathway">
    <text evidence="1">Metabolic intermediate metabolism; (S)-3-hydroxy-3-methylglutaryl-CoA degradation; acetoacetate from (S)-3-hydroxy-3-methylglutaryl-CoA: step 1/1.</text>
</comment>
<dbReference type="FunFam" id="3.20.20.70:FF:000201">
    <property type="entry name" value="Hydroxymethylglutaryl-CoA lyase"/>
    <property type="match status" value="1"/>
</dbReference>
<name>T1KRT3_TETUR</name>
<evidence type="ECO:0000313" key="9">
    <source>
        <dbReference type="Proteomes" id="UP000015104"/>
    </source>
</evidence>
<dbReference type="PROSITE" id="PS50991">
    <property type="entry name" value="PYR_CT"/>
    <property type="match status" value="1"/>
</dbReference>
<dbReference type="KEGG" id="tut:107366844"/>
<organism evidence="8 9">
    <name type="scientific">Tetranychus urticae</name>
    <name type="common">Two-spotted spider mite</name>
    <dbReference type="NCBI Taxonomy" id="32264"/>
    <lineage>
        <taxon>Eukaryota</taxon>
        <taxon>Metazoa</taxon>
        <taxon>Ecdysozoa</taxon>
        <taxon>Arthropoda</taxon>
        <taxon>Chelicerata</taxon>
        <taxon>Arachnida</taxon>
        <taxon>Acari</taxon>
        <taxon>Acariformes</taxon>
        <taxon>Trombidiformes</taxon>
        <taxon>Prostigmata</taxon>
        <taxon>Eleutherengona</taxon>
        <taxon>Raphignathae</taxon>
        <taxon>Tetranychoidea</taxon>
        <taxon>Tetranychidae</taxon>
        <taxon>Tetranychus</taxon>
    </lineage>
</organism>
<dbReference type="InterPro" id="IPR000891">
    <property type="entry name" value="PYR_CT"/>
</dbReference>
<reference evidence="8" key="2">
    <citation type="submission" date="2015-06" db="UniProtKB">
        <authorList>
            <consortium name="EnsemblMetazoa"/>
        </authorList>
    </citation>
    <scope>IDENTIFICATION</scope>
</reference>
<dbReference type="UniPathway" id="UPA00896">
    <property type="reaction ID" value="UER00863"/>
</dbReference>
<keyword evidence="9" id="KW-1185">Reference proteome</keyword>
<evidence type="ECO:0000256" key="1">
    <source>
        <dbReference type="ARBA" id="ARBA00005143"/>
    </source>
</evidence>
<dbReference type="PANTHER" id="PTHR42738">
    <property type="entry name" value="HYDROXYMETHYLGLUTARYL-COA LYASE"/>
    <property type="match status" value="1"/>
</dbReference>
<dbReference type="GO" id="GO:0046951">
    <property type="term" value="P:ketone body biosynthetic process"/>
    <property type="evidence" value="ECO:0007669"/>
    <property type="project" value="TreeGrafter"/>
</dbReference>
<dbReference type="Proteomes" id="UP000015104">
    <property type="component" value="Unassembled WGS sequence"/>
</dbReference>
<gene>
    <name evidence="8" type="primary">107366844</name>
</gene>
<feature type="domain" description="Pyruvate carboxyltransferase" evidence="7">
    <location>
        <begin position="16"/>
        <end position="283"/>
    </location>
</feature>
<dbReference type="HOGENOM" id="CLU_022138_3_2_1"/>
<dbReference type="EMBL" id="CAEY01000418">
    <property type="status" value="NOT_ANNOTATED_CDS"/>
    <property type="molecule type" value="Genomic_DNA"/>
</dbReference>
<dbReference type="AlphaFoldDB" id="T1KRT3"/>